<evidence type="ECO:0000256" key="1">
    <source>
        <dbReference type="ARBA" id="ARBA00001917"/>
    </source>
</evidence>
<dbReference type="SUPFAM" id="SSF50475">
    <property type="entry name" value="FMN-binding split barrel"/>
    <property type="match status" value="1"/>
</dbReference>
<dbReference type="InterPro" id="IPR012349">
    <property type="entry name" value="Split_barrel_FMN-bd"/>
</dbReference>
<dbReference type="AlphaFoldDB" id="A0A538TTB9"/>
<dbReference type="Proteomes" id="UP000317691">
    <property type="component" value="Unassembled WGS sequence"/>
</dbReference>
<keyword evidence="3" id="KW-0288">FMN</keyword>
<name>A0A538TTB9_UNCEI</name>
<evidence type="ECO:0000256" key="2">
    <source>
        <dbReference type="ARBA" id="ARBA00022630"/>
    </source>
</evidence>
<dbReference type="PANTHER" id="PTHR33798:SF5">
    <property type="entry name" value="FLAVIN REDUCTASE LIKE DOMAIN-CONTAINING PROTEIN"/>
    <property type="match status" value="1"/>
</dbReference>
<dbReference type="Pfam" id="PF01613">
    <property type="entry name" value="Flavin_Reduct"/>
    <property type="match status" value="1"/>
</dbReference>
<proteinExistence type="inferred from homology"/>
<evidence type="ECO:0000259" key="5">
    <source>
        <dbReference type="SMART" id="SM00903"/>
    </source>
</evidence>
<dbReference type="GO" id="GO:0010181">
    <property type="term" value="F:FMN binding"/>
    <property type="evidence" value="ECO:0007669"/>
    <property type="project" value="InterPro"/>
</dbReference>
<evidence type="ECO:0000313" key="6">
    <source>
        <dbReference type="EMBL" id="TMQ66877.1"/>
    </source>
</evidence>
<dbReference type="SMART" id="SM00903">
    <property type="entry name" value="Flavin_Reduct"/>
    <property type="match status" value="1"/>
</dbReference>
<accession>A0A538TTB9</accession>
<comment type="caution">
    <text evidence="6">The sequence shown here is derived from an EMBL/GenBank/DDBJ whole genome shotgun (WGS) entry which is preliminary data.</text>
</comment>
<organism evidence="6 7">
    <name type="scientific">Eiseniibacteriota bacterium</name>
    <dbReference type="NCBI Taxonomy" id="2212470"/>
    <lineage>
        <taxon>Bacteria</taxon>
        <taxon>Candidatus Eiseniibacteriota</taxon>
    </lineage>
</organism>
<reference evidence="6 7" key="1">
    <citation type="journal article" date="2019" name="Nat. Microbiol.">
        <title>Mediterranean grassland soil C-N compound turnover is dependent on rainfall and depth, and is mediated by genomically divergent microorganisms.</title>
        <authorList>
            <person name="Diamond S."/>
            <person name="Andeer P.F."/>
            <person name="Li Z."/>
            <person name="Crits-Christoph A."/>
            <person name="Burstein D."/>
            <person name="Anantharaman K."/>
            <person name="Lane K.R."/>
            <person name="Thomas B.C."/>
            <person name="Pan C."/>
            <person name="Northen T.R."/>
            <person name="Banfield J.F."/>
        </authorList>
    </citation>
    <scope>NUCLEOTIDE SEQUENCE [LARGE SCALE GENOMIC DNA]</scope>
    <source>
        <strain evidence="6">WS_9</strain>
    </source>
</reference>
<comment type="similarity">
    <text evidence="4">Belongs to the flavoredoxin family.</text>
</comment>
<evidence type="ECO:0000256" key="3">
    <source>
        <dbReference type="ARBA" id="ARBA00022643"/>
    </source>
</evidence>
<evidence type="ECO:0000256" key="4">
    <source>
        <dbReference type="ARBA" id="ARBA00038054"/>
    </source>
</evidence>
<dbReference type="PANTHER" id="PTHR33798">
    <property type="entry name" value="FLAVOPROTEIN OXYGENASE"/>
    <property type="match status" value="1"/>
</dbReference>
<dbReference type="InterPro" id="IPR002563">
    <property type="entry name" value="Flavin_Rdtase-like_dom"/>
</dbReference>
<dbReference type="Gene3D" id="2.30.110.10">
    <property type="entry name" value="Electron Transport, Fmn-binding Protein, Chain A"/>
    <property type="match status" value="1"/>
</dbReference>
<dbReference type="EMBL" id="VBOZ01000007">
    <property type="protein sequence ID" value="TMQ66877.1"/>
    <property type="molecule type" value="Genomic_DNA"/>
</dbReference>
<sequence length="218" mass="23562">MAGGSSTPGDFRGIDPKGVPPGEFYSLLTACVVPRPIAFVSSLSKNGIPNLAPFSFFNAGGANPPSVVFMPVTSGVSRDKDTLHNVRATGEYVIHIVRFEIRERMNQASADYPPEVDEFVEAGFTKAPSVKVKPWRAVECPIAMECRLFKIVEHGAGPYHANYVIGEVVFLHIAEAVFTEGRVDAAKLDAIARLGGPLYTRVTRETIFSMPRPTIPGG</sequence>
<gene>
    <name evidence="6" type="ORF">E6K79_01090</name>
</gene>
<dbReference type="GO" id="GO:0016646">
    <property type="term" value="F:oxidoreductase activity, acting on the CH-NH group of donors, NAD or NADP as acceptor"/>
    <property type="evidence" value="ECO:0007669"/>
    <property type="project" value="UniProtKB-ARBA"/>
</dbReference>
<feature type="domain" description="Flavin reductase like" evidence="5">
    <location>
        <begin position="30"/>
        <end position="185"/>
    </location>
</feature>
<keyword evidence="2" id="KW-0285">Flavoprotein</keyword>
<comment type="cofactor">
    <cofactor evidence="1">
        <name>FMN</name>
        <dbReference type="ChEBI" id="CHEBI:58210"/>
    </cofactor>
</comment>
<evidence type="ECO:0000313" key="7">
    <source>
        <dbReference type="Proteomes" id="UP000317691"/>
    </source>
</evidence>
<protein>
    <submittedName>
        <fullName evidence="6">Flavin reductase family protein</fullName>
    </submittedName>
</protein>